<keyword evidence="10" id="KW-1185">Reference proteome</keyword>
<dbReference type="PROSITE" id="PS50262">
    <property type="entry name" value="G_PROTEIN_RECEP_F1_2"/>
    <property type="match status" value="1"/>
</dbReference>
<dbReference type="InterPro" id="IPR017452">
    <property type="entry name" value="GPCR_Rhodpsn_7TM"/>
</dbReference>
<keyword evidence="2 5" id="KW-0812">Transmembrane</keyword>
<proteinExistence type="inferred from homology"/>
<dbReference type="SUPFAM" id="SSF81321">
    <property type="entry name" value="Family A G protein-coupled receptor-like"/>
    <property type="match status" value="1"/>
</dbReference>
<feature type="transmembrane region" description="Helical" evidence="7">
    <location>
        <begin position="101"/>
        <end position="119"/>
    </location>
</feature>
<keyword evidence="4 7" id="KW-0472">Membrane</keyword>
<dbReference type="EMBL" id="JAIZAY010000017">
    <property type="protein sequence ID" value="KAJ8026313.1"/>
    <property type="molecule type" value="Genomic_DNA"/>
</dbReference>
<keyword evidence="5" id="KW-0807">Transducer</keyword>
<keyword evidence="3 7" id="KW-1133">Transmembrane helix</keyword>
<evidence type="ECO:0000256" key="5">
    <source>
        <dbReference type="RuleBase" id="RU000688"/>
    </source>
</evidence>
<comment type="caution">
    <text evidence="9">The sequence shown here is derived from an EMBL/GenBank/DDBJ whole genome shotgun (WGS) entry which is preliminary data.</text>
</comment>
<dbReference type="AlphaFoldDB" id="A0A9Q1BHL8"/>
<dbReference type="Gene3D" id="1.20.1070.10">
    <property type="entry name" value="Rhodopsin 7-helix transmembrane proteins"/>
    <property type="match status" value="1"/>
</dbReference>
<reference evidence="9" key="1">
    <citation type="submission" date="2021-10" db="EMBL/GenBank/DDBJ databases">
        <title>Tropical sea cucumber genome reveals ecological adaptation and Cuvierian tubules defense mechanism.</title>
        <authorList>
            <person name="Chen T."/>
        </authorList>
    </citation>
    <scope>NUCLEOTIDE SEQUENCE</scope>
    <source>
        <strain evidence="9">Nanhai2018</strain>
        <tissue evidence="9">Muscle</tissue>
    </source>
</reference>
<feature type="region of interest" description="Disordered" evidence="6">
    <location>
        <begin position="216"/>
        <end position="239"/>
    </location>
</feature>
<evidence type="ECO:0000256" key="6">
    <source>
        <dbReference type="SAM" id="MobiDB-lite"/>
    </source>
</evidence>
<dbReference type="GO" id="GO:0016020">
    <property type="term" value="C:membrane"/>
    <property type="evidence" value="ECO:0007669"/>
    <property type="project" value="UniProtKB-SubCell"/>
</dbReference>
<protein>
    <submittedName>
        <fullName evidence="9">Beta-2 adrenergic receptor</fullName>
    </submittedName>
</protein>
<keyword evidence="5 9" id="KW-0675">Receptor</keyword>
<feature type="transmembrane region" description="Helical" evidence="7">
    <location>
        <begin position="17"/>
        <end position="44"/>
    </location>
</feature>
<comment type="subcellular location">
    <subcellularLocation>
        <location evidence="1">Membrane</location>
    </subcellularLocation>
</comment>
<evidence type="ECO:0000256" key="2">
    <source>
        <dbReference type="ARBA" id="ARBA00022692"/>
    </source>
</evidence>
<dbReference type="InterPro" id="IPR000276">
    <property type="entry name" value="GPCR_Rhodpsn"/>
</dbReference>
<feature type="transmembrane region" description="Helical" evidence="7">
    <location>
        <begin position="56"/>
        <end position="77"/>
    </location>
</feature>
<gene>
    <name evidence="9" type="ORF">HOLleu_34122</name>
</gene>
<dbReference type="PANTHER" id="PTHR45698">
    <property type="entry name" value="TRACE AMINE-ASSOCIATED RECEPTOR 19N-RELATED"/>
    <property type="match status" value="1"/>
</dbReference>
<feature type="transmembrane region" description="Helical" evidence="7">
    <location>
        <begin position="181"/>
        <end position="203"/>
    </location>
</feature>
<dbReference type="SMART" id="SM01381">
    <property type="entry name" value="7TM_GPCR_Srsx"/>
    <property type="match status" value="1"/>
</dbReference>
<keyword evidence="5" id="KW-0297">G-protein coupled receptor</keyword>
<feature type="transmembrane region" description="Helical" evidence="7">
    <location>
        <begin position="140"/>
        <end position="161"/>
    </location>
</feature>
<sequence>MPSSVTPPQDGTAWSGWAIILEIIHVIIAFLGIFGNGVVIFALIRVKYLKSFTNVLVTNQSAIDLVSSVMFFALYVLPRPQLPLGSDTMSLFVCKFWLSEYPLWAFSVSSTVNLVCLTLDRYFAVIHPVLYRNKFTIGRGKLLCILPWIIGLLHEVPWMYVHQITDDNVCQPDWPHDGAQNIFGVVVFINHYVIPLVIMVYVYTRIILRLRRELKPPSEPTSPTSPTENKTKPKRKKSHFASVASRSVLKTMIIVSLSYLICWGPNEIIYLYFNCGNYVDFNSFIVTVTVICVLCNMWLNPIIYAFNYKELRRGVIDSFSCITYRIPALRKLGSADRKSSAVMRDTISGNGSVKFTSDGTNKV</sequence>
<dbReference type="PRINTS" id="PR00237">
    <property type="entry name" value="GPCRRHODOPSN"/>
</dbReference>
<evidence type="ECO:0000259" key="8">
    <source>
        <dbReference type="PROSITE" id="PS50262"/>
    </source>
</evidence>
<dbReference type="PROSITE" id="PS00237">
    <property type="entry name" value="G_PROTEIN_RECEP_F1_1"/>
    <property type="match status" value="1"/>
</dbReference>
<evidence type="ECO:0000313" key="10">
    <source>
        <dbReference type="Proteomes" id="UP001152320"/>
    </source>
</evidence>
<feature type="transmembrane region" description="Helical" evidence="7">
    <location>
        <begin position="281"/>
        <end position="306"/>
    </location>
</feature>
<evidence type="ECO:0000313" key="9">
    <source>
        <dbReference type="EMBL" id="KAJ8026313.1"/>
    </source>
</evidence>
<dbReference type="PANTHER" id="PTHR45698:SF1">
    <property type="entry name" value="TRACE AMINE-ASSOCIATED RECEPTOR 13C-LIKE"/>
    <property type="match status" value="1"/>
</dbReference>
<evidence type="ECO:0000256" key="7">
    <source>
        <dbReference type="SAM" id="Phobius"/>
    </source>
</evidence>
<comment type="similarity">
    <text evidence="5">Belongs to the G-protein coupled receptor 1 family.</text>
</comment>
<feature type="domain" description="G-protein coupled receptors family 1 profile" evidence="8">
    <location>
        <begin position="35"/>
        <end position="304"/>
    </location>
</feature>
<dbReference type="OrthoDB" id="10042731at2759"/>
<evidence type="ECO:0000256" key="4">
    <source>
        <dbReference type="ARBA" id="ARBA00023136"/>
    </source>
</evidence>
<accession>A0A9Q1BHL8</accession>
<evidence type="ECO:0000256" key="3">
    <source>
        <dbReference type="ARBA" id="ARBA00022989"/>
    </source>
</evidence>
<organism evidence="9 10">
    <name type="scientific">Holothuria leucospilota</name>
    <name type="common">Black long sea cucumber</name>
    <name type="synonym">Mertensiothuria leucospilota</name>
    <dbReference type="NCBI Taxonomy" id="206669"/>
    <lineage>
        <taxon>Eukaryota</taxon>
        <taxon>Metazoa</taxon>
        <taxon>Echinodermata</taxon>
        <taxon>Eleutherozoa</taxon>
        <taxon>Echinozoa</taxon>
        <taxon>Holothuroidea</taxon>
        <taxon>Aspidochirotacea</taxon>
        <taxon>Aspidochirotida</taxon>
        <taxon>Holothuriidae</taxon>
        <taxon>Holothuria</taxon>
    </lineage>
</organism>
<dbReference type="Pfam" id="PF00001">
    <property type="entry name" value="7tm_1"/>
    <property type="match status" value="1"/>
</dbReference>
<dbReference type="Proteomes" id="UP001152320">
    <property type="component" value="Chromosome 17"/>
</dbReference>
<name>A0A9Q1BHL8_HOLLE</name>
<dbReference type="GO" id="GO:0004930">
    <property type="term" value="F:G protein-coupled receptor activity"/>
    <property type="evidence" value="ECO:0007669"/>
    <property type="project" value="UniProtKB-KW"/>
</dbReference>
<evidence type="ECO:0000256" key="1">
    <source>
        <dbReference type="ARBA" id="ARBA00004370"/>
    </source>
</evidence>
<feature type="transmembrane region" description="Helical" evidence="7">
    <location>
        <begin position="240"/>
        <end position="261"/>
    </location>
</feature>
<dbReference type="CDD" id="cd00637">
    <property type="entry name" value="7tm_classA_rhodopsin-like"/>
    <property type="match status" value="1"/>
</dbReference>